<sequence length="26" mass="2813">METVVETLHMNKGAGETSYAMNSLAQ</sequence>
<evidence type="ECO:0000313" key="2">
    <source>
        <dbReference type="Proteomes" id="UP000265520"/>
    </source>
</evidence>
<protein>
    <submittedName>
        <fullName evidence="1">Uncharacterized protein</fullName>
    </submittedName>
</protein>
<dbReference type="EMBL" id="LXQA010102498">
    <property type="protein sequence ID" value="MCI16804.1"/>
    <property type="molecule type" value="Genomic_DNA"/>
</dbReference>
<comment type="caution">
    <text evidence="1">The sequence shown here is derived from an EMBL/GenBank/DDBJ whole genome shotgun (WGS) entry which is preliminary data.</text>
</comment>
<accession>A0A392PY99</accession>
<reference evidence="1 2" key="1">
    <citation type="journal article" date="2018" name="Front. Plant Sci.">
        <title>Red Clover (Trifolium pratense) and Zigzag Clover (T. medium) - A Picture of Genomic Similarities and Differences.</title>
        <authorList>
            <person name="Dluhosova J."/>
            <person name="Istvanek J."/>
            <person name="Nedelnik J."/>
            <person name="Repkova J."/>
        </authorList>
    </citation>
    <scope>NUCLEOTIDE SEQUENCE [LARGE SCALE GENOMIC DNA]</scope>
    <source>
        <strain evidence="2">cv. 10/8</strain>
        <tissue evidence="1">Leaf</tissue>
    </source>
</reference>
<name>A0A392PY99_9FABA</name>
<evidence type="ECO:0000313" key="1">
    <source>
        <dbReference type="EMBL" id="MCI16804.1"/>
    </source>
</evidence>
<feature type="non-terminal residue" evidence="1">
    <location>
        <position position="26"/>
    </location>
</feature>
<organism evidence="1 2">
    <name type="scientific">Trifolium medium</name>
    <dbReference type="NCBI Taxonomy" id="97028"/>
    <lineage>
        <taxon>Eukaryota</taxon>
        <taxon>Viridiplantae</taxon>
        <taxon>Streptophyta</taxon>
        <taxon>Embryophyta</taxon>
        <taxon>Tracheophyta</taxon>
        <taxon>Spermatophyta</taxon>
        <taxon>Magnoliopsida</taxon>
        <taxon>eudicotyledons</taxon>
        <taxon>Gunneridae</taxon>
        <taxon>Pentapetalae</taxon>
        <taxon>rosids</taxon>
        <taxon>fabids</taxon>
        <taxon>Fabales</taxon>
        <taxon>Fabaceae</taxon>
        <taxon>Papilionoideae</taxon>
        <taxon>50 kb inversion clade</taxon>
        <taxon>NPAAA clade</taxon>
        <taxon>Hologalegina</taxon>
        <taxon>IRL clade</taxon>
        <taxon>Trifolieae</taxon>
        <taxon>Trifolium</taxon>
    </lineage>
</organism>
<dbReference type="Proteomes" id="UP000265520">
    <property type="component" value="Unassembled WGS sequence"/>
</dbReference>
<dbReference type="AlphaFoldDB" id="A0A392PY99"/>
<keyword evidence="2" id="KW-1185">Reference proteome</keyword>
<proteinExistence type="predicted"/>